<dbReference type="SUPFAM" id="SSF55729">
    <property type="entry name" value="Acyl-CoA N-acyltransferases (Nat)"/>
    <property type="match status" value="2"/>
</dbReference>
<dbReference type="GO" id="GO:0008999">
    <property type="term" value="F:protein-N-terminal-alanine acetyltransferase activity"/>
    <property type="evidence" value="ECO:0007669"/>
    <property type="project" value="TreeGrafter"/>
</dbReference>
<dbReference type="GO" id="GO:1990189">
    <property type="term" value="F:protein N-terminal-serine acetyltransferase activity"/>
    <property type="evidence" value="ECO:0007669"/>
    <property type="project" value="TreeGrafter"/>
</dbReference>
<dbReference type="InterPro" id="IPR051908">
    <property type="entry name" value="Ribosomal_N-acetyltransferase"/>
</dbReference>
<accession>A0A1D7TWP6</accession>
<feature type="domain" description="N-acetyltransferase" evidence="1">
    <location>
        <begin position="35"/>
        <end position="178"/>
    </location>
</feature>
<evidence type="ECO:0000313" key="2">
    <source>
        <dbReference type="EMBL" id="AOO79550.1"/>
    </source>
</evidence>
<gene>
    <name evidence="2" type="ORF">BHK69_02765</name>
</gene>
<evidence type="ECO:0000259" key="1">
    <source>
        <dbReference type="PROSITE" id="PS51186"/>
    </source>
</evidence>
<feature type="domain" description="N-acetyltransferase" evidence="1">
    <location>
        <begin position="228"/>
        <end position="375"/>
    </location>
</feature>
<dbReference type="OrthoDB" id="5295305at2"/>
<name>A0A1D7TWP6_9HYPH</name>
<dbReference type="PANTHER" id="PTHR43441">
    <property type="entry name" value="RIBOSOMAL-PROTEIN-SERINE ACETYLTRANSFERASE"/>
    <property type="match status" value="1"/>
</dbReference>
<dbReference type="Pfam" id="PF13508">
    <property type="entry name" value="Acetyltransf_7"/>
    <property type="match status" value="1"/>
</dbReference>
<dbReference type="Pfam" id="PF13302">
    <property type="entry name" value="Acetyltransf_3"/>
    <property type="match status" value="1"/>
</dbReference>
<dbReference type="InterPro" id="IPR016181">
    <property type="entry name" value="Acyl_CoA_acyltransferase"/>
</dbReference>
<dbReference type="Proteomes" id="UP000094969">
    <property type="component" value="Chromosome"/>
</dbReference>
<dbReference type="InterPro" id="IPR000182">
    <property type="entry name" value="GNAT_dom"/>
</dbReference>
<evidence type="ECO:0000313" key="3">
    <source>
        <dbReference type="Proteomes" id="UP000094969"/>
    </source>
</evidence>
<dbReference type="CDD" id="cd04301">
    <property type="entry name" value="NAT_SF"/>
    <property type="match status" value="1"/>
</dbReference>
<proteinExistence type="predicted"/>
<dbReference type="PROSITE" id="PS51186">
    <property type="entry name" value="GNAT"/>
    <property type="match status" value="2"/>
</dbReference>
<dbReference type="RefSeq" id="WP_069688773.1">
    <property type="nucleotide sequence ID" value="NZ_CP017147.1"/>
</dbReference>
<sequence length="378" mass="42697">MTTLLDWKAPPFPPAKVLEGQYCRLEPLDVARHLDEIWTATAGHDHIWDWLPAAPPKDKEAYRALLTSMVEKAGIVPLAVIDKVDGKAKGHLWIMEIRPEQGVFEVGWITYAPSLQRTRPATEAIYLVGEYGFSLGYRRYEWKCNNLNEPSKRAALRFGFQYEGLFRQHMVVKGRNRDTAWFSILDSEWPVRAQGFRRWLAPENFDANGAQKFSLTAFNQPTALAGTVPLRRATTNDIPAILALKNAAYTPNESIIGVPSLPRIADYAQVVAEHEVWLADGASGLEAALVLEIEDGKFTLWSIAVAPEAAGRKLGRALMDFADERALALQFDAVHLYTHAKLTQRISWYERLGYVITHHQELADRRLTHMRKQLQKAG</sequence>
<dbReference type="KEGG" id="bvv:BHK69_02765"/>
<dbReference type="EMBL" id="CP017147">
    <property type="protein sequence ID" value="AOO79550.1"/>
    <property type="molecule type" value="Genomic_DNA"/>
</dbReference>
<dbReference type="STRING" id="1526658.BHK69_02765"/>
<dbReference type="PANTHER" id="PTHR43441:SF2">
    <property type="entry name" value="FAMILY ACETYLTRANSFERASE, PUTATIVE (AFU_ORTHOLOGUE AFUA_7G00850)-RELATED"/>
    <property type="match status" value="1"/>
</dbReference>
<keyword evidence="3" id="KW-1185">Reference proteome</keyword>
<reference evidence="2 3" key="1">
    <citation type="journal article" date="2015" name="Antonie Van Leeuwenhoek">
        <title>Bosea vaviloviae sp. nov., a new species of slow-growing rhizobia isolated from nodules of the relict species Vavilovia formosa (Stev.) Fed.</title>
        <authorList>
            <person name="Safronova V.I."/>
            <person name="Kuznetsova I.G."/>
            <person name="Sazanova A.L."/>
            <person name="Kimeklis A.K."/>
            <person name="Belimov A.A."/>
            <person name="Andronov E.E."/>
            <person name="Pinaev A.G."/>
            <person name="Chizhevskaya E.P."/>
            <person name="Pukhaev A.R."/>
            <person name="Popov K.P."/>
            <person name="Willems A."/>
            <person name="Tikhonovich I.A."/>
        </authorList>
    </citation>
    <scope>NUCLEOTIDE SEQUENCE [LARGE SCALE GENOMIC DNA]</scope>
    <source>
        <strain evidence="2 3">Vaf18</strain>
    </source>
</reference>
<dbReference type="FunFam" id="3.40.630.30:FF:000047">
    <property type="entry name" value="Acetyltransferase, GNAT family"/>
    <property type="match status" value="1"/>
</dbReference>
<protein>
    <recommendedName>
        <fullName evidence="1">N-acetyltransferase domain-containing protein</fullName>
    </recommendedName>
</protein>
<dbReference type="Gene3D" id="3.40.630.30">
    <property type="match status" value="2"/>
</dbReference>
<dbReference type="AlphaFoldDB" id="A0A1D7TWP6"/>
<organism evidence="2 3">
    <name type="scientific">Bosea vaviloviae</name>
    <dbReference type="NCBI Taxonomy" id="1526658"/>
    <lineage>
        <taxon>Bacteria</taxon>
        <taxon>Pseudomonadati</taxon>
        <taxon>Pseudomonadota</taxon>
        <taxon>Alphaproteobacteria</taxon>
        <taxon>Hyphomicrobiales</taxon>
        <taxon>Boseaceae</taxon>
        <taxon>Bosea</taxon>
    </lineage>
</organism>